<reference evidence="1 2" key="1">
    <citation type="submission" date="2016-11" db="EMBL/GenBank/DDBJ databases">
        <title>Study of marine rhodopsin-containing bacteria.</title>
        <authorList>
            <person name="Yoshizawa S."/>
            <person name="Kumagai Y."/>
            <person name="Kogure K."/>
        </authorList>
    </citation>
    <scope>NUCLEOTIDE SEQUENCE [LARGE SCALE GENOMIC DNA]</scope>
    <source>
        <strain evidence="1 2">SG-29</strain>
    </source>
</reference>
<evidence type="ECO:0000313" key="2">
    <source>
        <dbReference type="Proteomes" id="UP000216446"/>
    </source>
</evidence>
<dbReference type="PROSITE" id="PS51257">
    <property type="entry name" value="PROKAR_LIPOPROTEIN"/>
    <property type="match status" value="1"/>
</dbReference>
<evidence type="ECO:0000313" key="1">
    <source>
        <dbReference type="EMBL" id="OZC02863.1"/>
    </source>
</evidence>
<dbReference type="Proteomes" id="UP000216446">
    <property type="component" value="Unassembled WGS sequence"/>
</dbReference>
<protein>
    <submittedName>
        <fullName evidence="1">Uncharacterized protein</fullName>
    </submittedName>
</protein>
<dbReference type="RefSeq" id="WP_094547554.1">
    <property type="nucleotide sequence ID" value="NZ_MQWB01000001.1"/>
</dbReference>
<sequence>MPRFLALACLFLAVGCSSSRPDSAPGARGDVDSGPSLEARVDSLAARLELNDEQRESVSETLSERATALRTARALPTRRERRVAMERAQVEADSRIAATLTRSQRETYDVIRAERAETADPLVERQLARLREPLALTSEQEAAIAALLNEQADEIETLVDVYLRRGGQDVSDVRDDIRAIRESYDARIKAELTPVQIEALERLRRDEQRPGQRRRR</sequence>
<dbReference type="InParanoid" id="A0A259TYM0"/>
<dbReference type="EMBL" id="MQWB01000001">
    <property type="protein sequence ID" value="OZC02863.1"/>
    <property type="molecule type" value="Genomic_DNA"/>
</dbReference>
<organism evidence="1 2">
    <name type="scientific">Rubricoccus marinus</name>
    <dbReference type="NCBI Taxonomy" id="716817"/>
    <lineage>
        <taxon>Bacteria</taxon>
        <taxon>Pseudomonadati</taxon>
        <taxon>Rhodothermota</taxon>
        <taxon>Rhodothermia</taxon>
        <taxon>Rhodothermales</taxon>
        <taxon>Rubricoccaceae</taxon>
        <taxon>Rubricoccus</taxon>
    </lineage>
</organism>
<proteinExistence type="predicted"/>
<comment type="caution">
    <text evidence="1">The sequence shown here is derived from an EMBL/GenBank/DDBJ whole genome shotgun (WGS) entry which is preliminary data.</text>
</comment>
<accession>A0A259TYM0</accession>
<name>A0A259TYM0_9BACT</name>
<keyword evidence="2" id="KW-1185">Reference proteome</keyword>
<gene>
    <name evidence="1" type="ORF">BSZ36_07695</name>
</gene>
<dbReference type="AlphaFoldDB" id="A0A259TYM0"/>